<feature type="transmembrane region" description="Helical" evidence="5">
    <location>
        <begin position="110"/>
        <end position="133"/>
    </location>
</feature>
<evidence type="ECO:0000256" key="3">
    <source>
        <dbReference type="ARBA" id="ARBA00022989"/>
    </source>
</evidence>
<feature type="transmembrane region" description="Helical" evidence="5">
    <location>
        <begin position="175"/>
        <end position="192"/>
    </location>
</feature>
<dbReference type="InterPro" id="IPR046483">
    <property type="entry name" value="DUF6576"/>
</dbReference>
<sequence>MRENSFKNFIRTTFGSGSPIPFIIGGQVFLFILIYFFDLLFELKIISFPLFQWSVDKLSLPTNFQTFIQQPWSLITYNFLYTGLFNVAFDCLWLYWLGTIFFNFLNRKQFLFIYIVSAIMSGLIFLVFSHLALFSNTINPPLSTGAFGLAAILAATATLVPKYELRLLLFGNVKLKTIAIIYFAIQFLFFILTNRPAAISYFCSILFGMGFIYALQSGMDWSKVFKRKQKRSTKMKVVVGNGAQQSKHHRYDLPNQDQIDQILDKISLTGYDSLSSHEKEILFKASNNNKIDG</sequence>
<dbReference type="EC" id="3.4.21.105" evidence="8"/>
<evidence type="ECO:0000256" key="1">
    <source>
        <dbReference type="ARBA" id="ARBA00004141"/>
    </source>
</evidence>
<dbReference type="Pfam" id="PF01694">
    <property type="entry name" value="Rhomboid"/>
    <property type="match status" value="1"/>
</dbReference>
<feature type="domain" description="Peptidase S54 rhomboid" evidence="6">
    <location>
        <begin position="70"/>
        <end position="214"/>
    </location>
</feature>
<evidence type="ECO:0000313" key="8">
    <source>
        <dbReference type="EMBL" id="MEN5376864.1"/>
    </source>
</evidence>
<feature type="transmembrane region" description="Helical" evidence="5">
    <location>
        <begin position="20"/>
        <end position="41"/>
    </location>
</feature>
<protein>
    <submittedName>
        <fullName evidence="8">Rhomboid family intramembrane serine protease</fullName>
        <ecNumber evidence="8">3.4.21.105</ecNumber>
    </submittedName>
</protein>
<dbReference type="SUPFAM" id="SSF144091">
    <property type="entry name" value="Rhomboid-like"/>
    <property type="match status" value="1"/>
</dbReference>
<dbReference type="InterPro" id="IPR022764">
    <property type="entry name" value="Peptidase_S54_rhomboid_dom"/>
</dbReference>
<accession>A0ABV0BQS2</accession>
<name>A0ABV0BQS2_9SPHI</name>
<gene>
    <name evidence="8" type="ORF">ABE541_06290</name>
</gene>
<organism evidence="8 9">
    <name type="scientific">Sphingobacterium kitahiroshimense</name>
    <dbReference type="NCBI Taxonomy" id="470446"/>
    <lineage>
        <taxon>Bacteria</taxon>
        <taxon>Pseudomonadati</taxon>
        <taxon>Bacteroidota</taxon>
        <taxon>Sphingobacteriia</taxon>
        <taxon>Sphingobacteriales</taxon>
        <taxon>Sphingobacteriaceae</taxon>
        <taxon>Sphingobacterium</taxon>
    </lineage>
</organism>
<feature type="transmembrane region" description="Helical" evidence="5">
    <location>
        <begin position="198"/>
        <end position="221"/>
    </location>
</feature>
<evidence type="ECO:0000313" key="9">
    <source>
        <dbReference type="Proteomes" id="UP001409291"/>
    </source>
</evidence>
<dbReference type="GO" id="GO:0008233">
    <property type="term" value="F:peptidase activity"/>
    <property type="evidence" value="ECO:0007669"/>
    <property type="project" value="UniProtKB-KW"/>
</dbReference>
<feature type="domain" description="DUF6576" evidence="7">
    <location>
        <begin position="255"/>
        <end position="286"/>
    </location>
</feature>
<keyword evidence="3 5" id="KW-1133">Transmembrane helix</keyword>
<keyword evidence="8" id="KW-0378">Hydrolase</keyword>
<evidence type="ECO:0000256" key="5">
    <source>
        <dbReference type="SAM" id="Phobius"/>
    </source>
</evidence>
<feature type="transmembrane region" description="Helical" evidence="5">
    <location>
        <begin position="145"/>
        <end position="163"/>
    </location>
</feature>
<evidence type="ECO:0000259" key="7">
    <source>
        <dbReference type="Pfam" id="PF20216"/>
    </source>
</evidence>
<feature type="transmembrane region" description="Helical" evidence="5">
    <location>
        <begin position="79"/>
        <end position="98"/>
    </location>
</feature>
<dbReference type="Proteomes" id="UP001409291">
    <property type="component" value="Unassembled WGS sequence"/>
</dbReference>
<keyword evidence="9" id="KW-1185">Reference proteome</keyword>
<reference evidence="8 9" key="1">
    <citation type="submission" date="2024-04" db="EMBL/GenBank/DDBJ databases">
        <title>WGS of bacteria from Torrens River.</title>
        <authorList>
            <person name="Wyrsch E.R."/>
            <person name="Drigo B."/>
        </authorList>
    </citation>
    <scope>NUCLEOTIDE SEQUENCE [LARGE SCALE GENOMIC DNA]</scope>
    <source>
        <strain evidence="8 9">TWI391</strain>
    </source>
</reference>
<proteinExistence type="predicted"/>
<keyword evidence="4 5" id="KW-0472">Membrane</keyword>
<keyword evidence="8" id="KW-0645">Protease</keyword>
<evidence type="ECO:0000256" key="4">
    <source>
        <dbReference type="ARBA" id="ARBA00023136"/>
    </source>
</evidence>
<dbReference type="EMBL" id="JBDJNQ010000002">
    <property type="protein sequence ID" value="MEN5376864.1"/>
    <property type="molecule type" value="Genomic_DNA"/>
</dbReference>
<evidence type="ECO:0000259" key="6">
    <source>
        <dbReference type="Pfam" id="PF01694"/>
    </source>
</evidence>
<evidence type="ECO:0000256" key="2">
    <source>
        <dbReference type="ARBA" id="ARBA00022692"/>
    </source>
</evidence>
<dbReference type="RefSeq" id="WP_183917439.1">
    <property type="nucleotide sequence ID" value="NZ_JBDJLH010000003.1"/>
</dbReference>
<comment type="subcellular location">
    <subcellularLocation>
        <location evidence="1">Membrane</location>
        <topology evidence="1">Multi-pass membrane protein</topology>
    </subcellularLocation>
</comment>
<comment type="caution">
    <text evidence="8">The sequence shown here is derived from an EMBL/GenBank/DDBJ whole genome shotgun (WGS) entry which is preliminary data.</text>
</comment>
<keyword evidence="2 5" id="KW-0812">Transmembrane</keyword>
<dbReference type="GO" id="GO:0006508">
    <property type="term" value="P:proteolysis"/>
    <property type="evidence" value="ECO:0007669"/>
    <property type="project" value="UniProtKB-KW"/>
</dbReference>
<dbReference type="Pfam" id="PF20216">
    <property type="entry name" value="DUF6576"/>
    <property type="match status" value="1"/>
</dbReference>
<dbReference type="Gene3D" id="1.20.1540.10">
    <property type="entry name" value="Rhomboid-like"/>
    <property type="match status" value="1"/>
</dbReference>
<dbReference type="InterPro" id="IPR035952">
    <property type="entry name" value="Rhomboid-like_sf"/>
</dbReference>